<dbReference type="FunFam" id="4.10.1100.10:FF:000001">
    <property type="entry name" value="Squamosa promoter-binding-like protein 14"/>
    <property type="match status" value="1"/>
</dbReference>
<evidence type="ECO:0000313" key="12">
    <source>
        <dbReference type="Proteomes" id="UP001159364"/>
    </source>
</evidence>
<evidence type="ECO:0000256" key="8">
    <source>
        <dbReference type="ARBA" id="ARBA00023242"/>
    </source>
</evidence>
<dbReference type="Gene3D" id="4.10.1100.10">
    <property type="entry name" value="Transcription factor, SBP-box domain"/>
    <property type="match status" value="1"/>
</dbReference>
<dbReference type="GO" id="GO:0005634">
    <property type="term" value="C:nucleus"/>
    <property type="evidence" value="ECO:0007669"/>
    <property type="project" value="UniProtKB-SubCell"/>
</dbReference>
<dbReference type="PANTHER" id="PTHR31251">
    <property type="entry name" value="SQUAMOSA PROMOTER-BINDING-LIKE PROTEIN 4"/>
    <property type="match status" value="1"/>
</dbReference>
<reference evidence="11 12" key="1">
    <citation type="submission" date="2021-09" db="EMBL/GenBank/DDBJ databases">
        <title>Genomic insights and catalytic innovation underlie evolution of tropane alkaloids biosynthesis.</title>
        <authorList>
            <person name="Wang Y.-J."/>
            <person name="Tian T."/>
            <person name="Huang J.-P."/>
            <person name="Huang S.-X."/>
        </authorList>
    </citation>
    <scope>NUCLEOTIDE SEQUENCE [LARGE SCALE GENOMIC DNA]</scope>
    <source>
        <strain evidence="11">KIB-2018</strain>
        <tissue evidence="11">Leaf</tissue>
    </source>
</reference>
<evidence type="ECO:0000259" key="10">
    <source>
        <dbReference type="PROSITE" id="PS51141"/>
    </source>
</evidence>
<dbReference type="InterPro" id="IPR036893">
    <property type="entry name" value="SBP_sf"/>
</dbReference>
<keyword evidence="5" id="KW-0805">Transcription regulation</keyword>
<feature type="domain" description="SBP-type" evidence="10">
    <location>
        <begin position="187"/>
        <end position="264"/>
    </location>
</feature>
<accession>A0AAV8U2S4</accession>
<name>A0AAV8U2S4_9ROSI</name>
<comment type="subcellular location">
    <subcellularLocation>
        <location evidence="1">Nucleus</location>
    </subcellularLocation>
</comment>
<dbReference type="PROSITE" id="PS51141">
    <property type="entry name" value="ZF_SBP"/>
    <property type="match status" value="1"/>
</dbReference>
<organism evidence="11 12">
    <name type="scientific">Erythroxylum novogranatense</name>
    <dbReference type="NCBI Taxonomy" id="1862640"/>
    <lineage>
        <taxon>Eukaryota</taxon>
        <taxon>Viridiplantae</taxon>
        <taxon>Streptophyta</taxon>
        <taxon>Embryophyta</taxon>
        <taxon>Tracheophyta</taxon>
        <taxon>Spermatophyta</taxon>
        <taxon>Magnoliopsida</taxon>
        <taxon>eudicotyledons</taxon>
        <taxon>Gunneridae</taxon>
        <taxon>Pentapetalae</taxon>
        <taxon>rosids</taxon>
        <taxon>fabids</taxon>
        <taxon>Malpighiales</taxon>
        <taxon>Erythroxylaceae</taxon>
        <taxon>Erythroxylum</taxon>
    </lineage>
</organism>
<keyword evidence="12" id="KW-1185">Reference proteome</keyword>
<comment type="caution">
    <text evidence="11">The sequence shown here is derived from an EMBL/GenBank/DDBJ whole genome shotgun (WGS) entry which is preliminary data.</text>
</comment>
<evidence type="ECO:0000256" key="9">
    <source>
        <dbReference type="PROSITE-ProRule" id="PRU00470"/>
    </source>
</evidence>
<keyword evidence="8" id="KW-0539">Nucleus</keyword>
<keyword evidence="6" id="KW-0238">DNA-binding</keyword>
<evidence type="ECO:0000313" key="11">
    <source>
        <dbReference type="EMBL" id="KAJ8773576.1"/>
    </source>
</evidence>
<sequence>MSSLSPTEWNAKAQVRWDLESLIMFNATTKENPKKLPKTDWGTDGDRGVDSGSLYSSVSGTGSANGGSGSDFGLASLSKSSKSASISSSSTGEVKTFIFASGVSEPVPGVLNENKEVLNVSASANSSTLEPKVGTSEPLLSLKLGKRAYFKDNLAEGNTKISSLSTIPVSSITPVKRSKSSTQSTAASHCQVEGCKIDLSSAKDYHRKHRVCESHSKCPKVIVAGIERRFCQQCSRFHGLSEFDEKKRSCRRRLSDHNARRRKPQPESVQFNSARLSTLLYDRRKQVTLDWSREPLFHTPNGILTSEGTSSSKFTIVKEYMLKSGKAEDITGQTRLLDHDLTNSIPVPCRDLNCSLPNKVKGTVAEILNQGSQESLLSLNVDATQDLHRALSLLSTKSWASWEPKSISFEQPAPTCHTVIPESLPHVSPQGLPEYWTTEHQSNDMHMHASNLHNDARIYFQEFQPVKNPYECDFYSNQLN</sequence>
<dbReference type="GO" id="GO:0008270">
    <property type="term" value="F:zinc ion binding"/>
    <property type="evidence" value="ECO:0007669"/>
    <property type="project" value="UniProtKB-KW"/>
</dbReference>
<keyword evidence="2" id="KW-0479">Metal-binding</keyword>
<dbReference type="PANTHER" id="PTHR31251:SF74">
    <property type="entry name" value="SQUAMOSA PROMOTER-BINDING-LIKE PROTEIN 2"/>
    <property type="match status" value="1"/>
</dbReference>
<dbReference type="Pfam" id="PF03110">
    <property type="entry name" value="SBP"/>
    <property type="match status" value="1"/>
</dbReference>
<keyword evidence="7" id="KW-0804">Transcription</keyword>
<evidence type="ECO:0000256" key="5">
    <source>
        <dbReference type="ARBA" id="ARBA00023015"/>
    </source>
</evidence>
<dbReference type="Proteomes" id="UP001159364">
    <property type="component" value="Linkage Group LG01"/>
</dbReference>
<evidence type="ECO:0000256" key="4">
    <source>
        <dbReference type="ARBA" id="ARBA00022833"/>
    </source>
</evidence>
<dbReference type="InterPro" id="IPR044817">
    <property type="entry name" value="SBP-like"/>
</dbReference>
<dbReference type="EMBL" id="JAIWQS010000001">
    <property type="protein sequence ID" value="KAJ8773576.1"/>
    <property type="molecule type" value="Genomic_DNA"/>
</dbReference>
<evidence type="ECO:0000256" key="1">
    <source>
        <dbReference type="ARBA" id="ARBA00004123"/>
    </source>
</evidence>
<evidence type="ECO:0000256" key="7">
    <source>
        <dbReference type="ARBA" id="ARBA00023163"/>
    </source>
</evidence>
<keyword evidence="3 9" id="KW-0863">Zinc-finger</keyword>
<dbReference type="SUPFAM" id="SSF103612">
    <property type="entry name" value="SBT domain"/>
    <property type="match status" value="1"/>
</dbReference>
<keyword evidence="4" id="KW-0862">Zinc</keyword>
<protein>
    <recommendedName>
        <fullName evidence="10">SBP-type domain-containing protein</fullName>
    </recommendedName>
</protein>
<dbReference type="AlphaFoldDB" id="A0AAV8U2S4"/>
<evidence type="ECO:0000256" key="6">
    <source>
        <dbReference type="ARBA" id="ARBA00023125"/>
    </source>
</evidence>
<gene>
    <name evidence="11" type="ORF">K2173_005822</name>
</gene>
<evidence type="ECO:0000256" key="3">
    <source>
        <dbReference type="ARBA" id="ARBA00022771"/>
    </source>
</evidence>
<dbReference type="GO" id="GO:0003677">
    <property type="term" value="F:DNA binding"/>
    <property type="evidence" value="ECO:0007669"/>
    <property type="project" value="UniProtKB-KW"/>
</dbReference>
<proteinExistence type="predicted"/>
<evidence type="ECO:0000256" key="2">
    <source>
        <dbReference type="ARBA" id="ARBA00022723"/>
    </source>
</evidence>
<dbReference type="InterPro" id="IPR004333">
    <property type="entry name" value="SBP_dom"/>
</dbReference>